<sequence length="127" mass="13826">MTGPLAKEEAGEVEMEEVVVQADIQGLRLRIAPTILQNQVLTKRGGSRAFGLGQQVVQLQVMAWGDQLEGAAAHQAGLATMIQAKEARARARRNFPLPLPVLDLVRPDAGDTLSNHPSEQETFFNQN</sequence>
<keyword evidence="2" id="KW-1185">Reference proteome</keyword>
<evidence type="ECO:0000313" key="1">
    <source>
        <dbReference type="EMBL" id="KAJ5341679.1"/>
    </source>
</evidence>
<organism evidence="1 2">
    <name type="scientific">Penicillium brevicompactum</name>
    <dbReference type="NCBI Taxonomy" id="5074"/>
    <lineage>
        <taxon>Eukaryota</taxon>
        <taxon>Fungi</taxon>
        <taxon>Dikarya</taxon>
        <taxon>Ascomycota</taxon>
        <taxon>Pezizomycotina</taxon>
        <taxon>Eurotiomycetes</taxon>
        <taxon>Eurotiomycetidae</taxon>
        <taxon>Eurotiales</taxon>
        <taxon>Aspergillaceae</taxon>
        <taxon>Penicillium</taxon>
    </lineage>
</organism>
<dbReference type="AlphaFoldDB" id="A0A9W9QRK9"/>
<protein>
    <submittedName>
        <fullName evidence="1">Uncharacterized protein</fullName>
    </submittedName>
</protein>
<dbReference type="EMBL" id="JAPZBR010000008">
    <property type="protein sequence ID" value="KAJ5341679.1"/>
    <property type="molecule type" value="Genomic_DNA"/>
</dbReference>
<accession>A0A9W9QRK9</accession>
<name>A0A9W9QRK9_PENBR</name>
<dbReference type="Proteomes" id="UP001148299">
    <property type="component" value="Unassembled WGS sequence"/>
</dbReference>
<reference evidence="1" key="1">
    <citation type="submission" date="2022-12" db="EMBL/GenBank/DDBJ databases">
        <authorList>
            <person name="Petersen C."/>
        </authorList>
    </citation>
    <scope>NUCLEOTIDE SEQUENCE</scope>
    <source>
        <strain evidence="1">IBT 35675</strain>
    </source>
</reference>
<gene>
    <name evidence="1" type="ORF">N7541_010803</name>
</gene>
<proteinExistence type="predicted"/>
<reference evidence="1" key="2">
    <citation type="journal article" date="2023" name="IMA Fungus">
        <title>Comparative genomic study of the Penicillium genus elucidates a diverse pangenome and 15 lateral gene transfer events.</title>
        <authorList>
            <person name="Petersen C."/>
            <person name="Sorensen T."/>
            <person name="Nielsen M.R."/>
            <person name="Sondergaard T.E."/>
            <person name="Sorensen J.L."/>
            <person name="Fitzpatrick D.A."/>
            <person name="Frisvad J.C."/>
            <person name="Nielsen K.L."/>
        </authorList>
    </citation>
    <scope>NUCLEOTIDE SEQUENCE</scope>
    <source>
        <strain evidence="1">IBT 35675</strain>
    </source>
</reference>
<evidence type="ECO:0000313" key="2">
    <source>
        <dbReference type="Proteomes" id="UP001148299"/>
    </source>
</evidence>
<comment type="caution">
    <text evidence="1">The sequence shown here is derived from an EMBL/GenBank/DDBJ whole genome shotgun (WGS) entry which is preliminary data.</text>
</comment>